<dbReference type="Gramene" id="OMERI03G18080.1">
    <property type="protein sequence ID" value="OMERI03G18080.1"/>
    <property type="gene ID" value="OMERI03G18080"/>
</dbReference>
<dbReference type="Pfam" id="PF00646">
    <property type="entry name" value="F-box"/>
    <property type="match status" value="1"/>
</dbReference>
<dbReference type="Gene3D" id="1.20.1280.50">
    <property type="match status" value="1"/>
</dbReference>
<dbReference type="SUPFAM" id="SSF81383">
    <property type="entry name" value="F-box domain"/>
    <property type="match status" value="1"/>
</dbReference>
<evidence type="ECO:0000313" key="3">
    <source>
        <dbReference type="Proteomes" id="UP000008021"/>
    </source>
</evidence>
<feature type="domain" description="F-box" evidence="1">
    <location>
        <begin position="36"/>
        <end position="67"/>
    </location>
</feature>
<dbReference type="PANTHER" id="PTHR33207">
    <property type="entry name" value="F-BOX DOMAIN CONTAINING PROTEIN-RELATED"/>
    <property type="match status" value="1"/>
</dbReference>
<reference evidence="2" key="2">
    <citation type="submission" date="2018-05" db="EMBL/GenBank/DDBJ databases">
        <title>OmerRS3 (Oryza meridionalis Reference Sequence Version 3).</title>
        <authorList>
            <person name="Zhang J."/>
            <person name="Kudrna D."/>
            <person name="Lee S."/>
            <person name="Talag J."/>
            <person name="Welchert J."/>
            <person name="Wing R.A."/>
        </authorList>
    </citation>
    <scope>NUCLEOTIDE SEQUENCE [LARGE SCALE GENOMIC DNA]</scope>
    <source>
        <strain evidence="2">cv. OR44</strain>
    </source>
</reference>
<dbReference type="InterPro" id="IPR036047">
    <property type="entry name" value="F-box-like_dom_sf"/>
</dbReference>
<protein>
    <recommendedName>
        <fullName evidence="1">F-box domain-containing protein</fullName>
    </recommendedName>
</protein>
<evidence type="ECO:0000313" key="2">
    <source>
        <dbReference type="EnsemblPlants" id="OMERI03G18080.1"/>
    </source>
</evidence>
<reference evidence="2" key="1">
    <citation type="submission" date="2015-04" db="UniProtKB">
        <authorList>
            <consortium name="EnsemblPlants"/>
        </authorList>
    </citation>
    <scope>IDENTIFICATION</scope>
</reference>
<dbReference type="AlphaFoldDB" id="A0A0E0D1I8"/>
<organism evidence="2">
    <name type="scientific">Oryza meridionalis</name>
    <dbReference type="NCBI Taxonomy" id="40149"/>
    <lineage>
        <taxon>Eukaryota</taxon>
        <taxon>Viridiplantae</taxon>
        <taxon>Streptophyta</taxon>
        <taxon>Embryophyta</taxon>
        <taxon>Tracheophyta</taxon>
        <taxon>Spermatophyta</taxon>
        <taxon>Magnoliopsida</taxon>
        <taxon>Liliopsida</taxon>
        <taxon>Poales</taxon>
        <taxon>Poaceae</taxon>
        <taxon>BOP clade</taxon>
        <taxon>Oryzoideae</taxon>
        <taxon>Oryzeae</taxon>
        <taxon>Oryzinae</taxon>
        <taxon>Oryza</taxon>
    </lineage>
</organism>
<dbReference type="Proteomes" id="UP000008021">
    <property type="component" value="Chromosome 3"/>
</dbReference>
<dbReference type="InterPro" id="IPR001810">
    <property type="entry name" value="F-box_dom"/>
</dbReference>
<accession>A0A0E0D1I8</accession>
<dbReference type="HOGENOM" id="CLU_1356322_0_0_1"/>
<name>A0A0E0D1I8_9ORYZ</name>
<dbReference type="EnsemblPlants" id="OMERI03G18080.1">
    <property type="protein sequence ID" value="OMERI03G18080.1"/>
    <property type="gene ID" value="OMERI03G18080"/>
</dbReference>
<proteinExistence type="predicted"/>
<keyword evidence="3" id="KW-1185">Reference proteome</keyword>
<evidence type="ECO:0000259" key="1">
    <source>
        <dbReference type="Pfam" id="PF00646"/>
    </source>
</evidence>
<sequence length="203" mass="22402">MDPRMSSRKNRSTAARRKKTVLLLLATARPTCVVDDISDEVLELVLLRLHSPACLIRAASVCKRWRSHRVGFRPALVYSCRRSLDFFPDTASWTIADSRGSLLRSSSPRRGPDDGLIVCEPLTRRYQMAAVPTSEMRRRGILGAFLADGDELAVAGGRIGMSSTQATGSTACCTLYKQNPPSFAELLNPPPIKFLPCRLLILD</sequence>